<evidence type="ECO:0000313" key="1">
    <source>
        <dbReference type="EMBL" id="SVC79852.1"/>
    </source>
</evidence>
<protein>
    <submittedName>
        <fullName evidence="1">Uncharacterized protein</fullName>
    </submittedName>
</protein>
<gene>
    <name evidence="1" type="ORF">METZ01_LOCUS332706</name>
</gene>
<accession>A0A382Q5V8</accession>
<sequence length="28" mass="3157">MAVDLQNADSRKSYLSEKLDDLMDGIND</sequence>
<dbReference type="EMBL" id="UINC01111551">
    <property type="protein sequence ID" value="SVC79852.1"/>
    <property type="molecule type" value="Genomic_DNA"/>
</dbReference>
<proteinExistence type="predicted"/>
<dbReference type="AlphaFoldDB" id="A0A382Q5V8"/>
<name>A0A382Q5V8_9ZZZZ</name>
<feature type="non-terminal residue" evidence="1">
    <location>
        <position position="28"/>
    </location>
</feature>
<reference evidence="1" key="1">
    <citation type="submission" date="2018-05" db="EMBL/GenBank/DDBJ databases">
        <authorList>
            <person name="Lanie J.A."/>
            <person name="Ng W.-L."/>
            <person name="Kazmierczak K.M."/>
            <person name="Andrzejewski T.M."/>
            <person name="Davidsen T.M."/>
            <person name="Wayne K.J."/>
            <person name="Tettelin H."/>
            <person name="Glass J.I."/>
            <person name="Rusch D."/>
            <person name="Podicherti R."/>
            <person name="Tsui H.-C.T."/>
            <person name="Winkler M.E."/>
        </authorList>
    </citation>
    <scope>NUCLEOTIDE SEQUENCE</scope>
</reference>
<organism evidence="1">
    <name type="scientific">marine metagenome</name>
    <dbReference type="NCBI Taxonomy" id="408172"/>
    <lineage>
        <taxon>unclassified sequences</taxon>
        <taxon>metagenomes</taxon>
        <taxon>ecological metagenomes</taxon>
    </lineage>
</organism>